<dbReference type="EMBL" id="JABANM010002772">
    <property type="protein sequence ID" value="KAF4752010.1"/>
    <property type="molecule type" value="Genomic_DNA"/>
</dbReference>
<organism evidence="3 4">
    <name type="scientific">Perkinsus olseni</name>
    <name type="common">Perkinsus atlanticus</name>
    <dbReference type="NCBI Taxonomy" id="32597"/>
    <lineage>
        <taxon>Eukaryota</taxon>
        <taxon>Sar</taxon>
        <taxon>Alveolata</taxon>
        <taxon>Perkinsozoa</taxon>
        <taxon>Perkinsea</taxon>
        <taxon>Perkinsida</taxon>
        <taxon>Perkinsidae</taxon>
        <taxon>Perkinsus</taxon>
    </lineage>
</organism>
<feature type="region of interest" description="Disordered" evidence="2">
    <location>
        <begin position="256"/>
        <end position="284"/>
    </location>
</feature>
<keyword evidence="1" id="KW-0175">Coiled coil</keyword>
<evidence type="ECO:0000256" key="1">
    <source>
        <dbReference type="SAM" id="Coils"/>
    </source>
</evidence>
<feature type="compositionally biased region" description="Acidic residues" evidence="2">
    <location>
        <begin position="85"/>
        <end position="102"/>
    </location>
</feature>
<feature type="non-terminal residue" evidence="3">
    <location>
        <position position="1"/>
    </location>
</feature>
<reference evidence="3 4" key="1">
    <citation type="submission" date="2020-04" db="EMBL/GenBank/DDBJ databases">
        <title>Perkinsus olseni comparative genomics.</title>
        <authorList>
            <person name="Bogema D.R."/>
        </authorList>
    </citation>
    <scope>NUCLEOTIDE SEQUENCE [LARGE SCALE GENOMIC DNA]</scope>
    <source>
        <strain evidence="3">ATCC PRA-205</strain>
    </source>
</reference>
<feature type="coiled-coil region" evidence="1">
    <location>
        <begin position="152"/>
        <end position="197"/>
    </location>
</feature>
<proteinExistence type="predicted"/>
<dbReference type="Proteomes" id="UP000574390">
    <property type="component" value="Unassembled WGS sequence"/>
</dbReference>
<gene>
    <name evidence="3" type="ORF">FOZ62_010201</name>
</gene>
<evidence type="ECO:0000313" key="3">
    <source>
        <dbReference type="EMBL" id="KAF4752010.1"/>
    </source>
</evidence>
<protein>
    <submittedName>
        <fullName evidence="3">Uncharacterized protein</fullName>
    </submittedName>
</protein>
<dbReference type="AlphaFoldDB" id="A0A7J6U5B6"/>
<feature type="region of interest" description="Disordered" evidence="2">
    <location>
        <begin position="83"/>
        <end position="113"/>
    </location>
</feature>
<evidence type="ECO:0000313" key="4">
    <source>
        <dbReference type="Proteomes" id="UP000574390"/>
    </source>
</evidence>
<accession>A0A7J6U5B6</accession>
<evidence type="ECO:0000256" key="2">
    <source>
        <dbReference type="SAM" id="MobiDB-lite"/>
    </source>
</evidence>
<feature type="compositionally biased region" description="Low complexity" evidence="2">
    <location>
        <begin position="259"/>
        <end position="275"/>
    </location>
</feature>
<sequence>VSLEDAVLGMPSLPPLSSTVSTYSSGGAERSFIREFSSSRAATLPELFRPGKVYGYKQVARGVSKGASLIADAARHQPMKLGEELSGEWDSSSETDLWDEDTPPSSRGRPAKALNRTTSSLTSIHSSMHALDRESYRVSAKQCSLMKRLKVLDGLEDKHKRHLREIQEFQKILREDARGLSKRLEGIQKEAIELRREGPAGVIRPPGIDGDVKCLEDHSELRRSLPPVEEDASRNIAIPLLREIYSRVCPLERNRSLDGAPPSAVGASRSSASVESSRRRAFLG</sequence>
<comment type="caution">
    <text evidence="3">The sequence shown here is derived from an EMBL/GenBank/DDBJ whole genome shotgun (WGS) entry which is preliminary data.</text>
</comment>
<name>A0A7J6U5B6_PEROL</name>
<feature type="non-terminal residue" evidence="3">
    <location>
        <position position="284"/>
    </location>
</feature>